<dbReference type="InterPro" id="IPR044726">
    <property type="entry name" value="ABCC_6TM_D2"/>
</dbReference>
<feature type="transmembrane region" description="Helical" evidence="11">
    <location>
        <begin position="486"/>
        <end position="512"/>
    </location>
</feature>
<evidence type="ECO:0000256" key="2">
    <source>
        <dbReference type="ARBA" id="ARBA00009726"/>
    </source>
</evidence>
<dbReference type="InterPro" id="IPR056227">
    <property type="entry name" value="TMD0_ABC"/>
</dbReference>
<dbReference type="Pfam" id="PF00664">
    <property type="entry name" value="ABC_membrane"/>
    <property type="match status" value="2"/>
</dbReference>
<evidence type="ECO:0000256" key="4">
    <source>
        <dbReference type="ARBA" id="ARBA00022475"/>
    </source>
</evidence>
<dbReference type="PANTHER" id="PTHR24223">
    <property type="entry name" value="ATP-BINDING CASSETTE SUB-FAMILY C"/>
    <property type="match status" value="1"/>
</dbReference>
<gene>
    <name evidence="14" type="ORF">BGW36DRAFT_445236</name>
</gene>
<dbReference type="InterPro" id="IPR003593">
    <property type="entry name" value="AAA+_ATPase"/>
</dbReference>
<dbReference type="InterPro" id="IPR003439">
    <property type="entry name" value="ABC_transporter-like_ATP-bd"/>
</dbReference>
<dbReference type="Proteomes" id="UP001201262">
    <property type="component" value="Unassembled WGS sequence"/>
</dbReference>
<dbReference type="SMART" id="SM00382">
    <property type="entry name" value="AAA"/>
    <property type="match status" value="2"/>
</dbReference>
<dbReference type="PANTHER" id="PTHR24223:SF399">
    <property type="entry name" value="ABC TRANSPORTER ATNG"/>
    <property type="match status" value="1"/>
</dbReference>
<dbReference type="FunFam" id="1.20.1560.10:FF:000066">
    <property type="entry name" value="ABC multidrug transporter (Eurofung)"/>
    <property type="match status" value="1"/>
</dbReference>
<dbReference type="GO" id="GO:0005886">
    <property type="term" value="C:plasma membrane"/>
    <property type="evidence" value="ECO:0007669"/>
    <property type="project" value="UniProtKB-SubCell"/>
</dbReference>
<dbReference type="InterPro" id="IPR050173">
    <property type="entry name" value="ABC_transporter_C-like"/>
</dbReference>
<keyword evidence="7" id="KW-0067">ATP-binding</keyword>
<dbReference type="InterPro" id="IPR044746">
    <property type="entry name" value="ABCC_6TM_D1"/>
</dbReference>
<feature type="domain" description="ABC transmembrane type-1" evidence="13">
    <location>
        <begin position="900"/>
        <end position="1177"/>
    </location>
</feature>
<keyword evidence="10" id="KW-0325">Glycoprotein</keyword>
<feature type="transmembrane region" description="Helical" evidence="11">
    <location>
        <begin position="25"/>
        <end position="46"/>
    </location>
</feature>
<evidence type="ECO:0000313" key="15">
    <source>
        <dbReference type="Proteomes" id="UP001201262"/>
    </source>
</evidence>
<dbReference type="GO" id="GO:0140359">
    <property type="term" value="F:ABC-type transporter activity"/>
    <property type="evidence" value="ECO:0007669"/>
    <property type="project" value="InterPro"/>
</dbReference>
<dbReference type="CDD" id="cd03250">
    <property type="entry name" value="ABCC_MRP_domain1"/>
    <property type="match status" value="1"/>
</dbReference>
<dbReference type="Pfam" id="PF00005">
    <property type="entry name" value="ABC_tran"/>
    <property type="match status" value="2"/>
</dbReference>
<keyword evidence="5 11" id="KW-0812">Transmembrane</keyword>
<dbReference type="InterPro" id="IPR036640">
    <property type="entry name" value="ABC1_TM_sf"/>
</dbReference>
<dbReference type="GO" id="GO:0005524">
    <property type="term" value="F:ATP binding"/>
    <property type="evidence" value="ECO:0007669"/>
    <property type="project" value="UniProtKB-KW"/>
</dbReference>
<evidence type="ECO:0000256" key="5">
    <source>
        <dbReference type="ARBA" id="ARBA00022692"/>
    </source>
</evidence>
<evidence type="ECO:0000256" key="6">
    <source>
        <dbReference type="ARBA" id="ARBA00022741"/>
    </source>
</evidence>
<keyword evidence="3" id="KW-0813">Transport</keyword>
<dbReference type="PROSITE" id="PS50929">
    <property type="entry name" value="ABC_TM1F"/>
    <property type="match status" value="2"/>
</dbReference>
<dbReference type="SUPFAM" id="SSF90123">
    <property type="entry name" value="ABC transporter transmembrane region"/>
    <property type="match status" value="2"/>
</dbReference>
<evidence type="ECO:0000256" key="7">
    <source>
        <dbReference type="ARBA" id="ARBA00022840"/>
    </source>
</evidence>
<dbReference type="CDD" id="cd18580">
    <property type="entry name" value="ABC_6TM_ABCC_D2"/>
    <property type="match status" value="1"/>
</dbReference>
<dbReference type="Gene3D" id="1.20.1560.10">
    <property type="entry name" value="ABC transporter type 1, transmembrane domain"/>
    <property type="match status" value="2"/>
</dbReference>
<feature type="transmembrane region" description="Helical" evidence="11">
    <location>
        <begin position="401"/>
        <end position="422"/>
    </location>
</feature>
<accession>A0AAD4KWJ7</accession>
<evidence type="ECO:0000256" key="8">
    <source>
        <dbReference type="ARBA" id="ARBA00022989"/>
    </source>
</evidence>
<evidence type="ECO:0000259" key="13">
    <source>
        <dbReference type="PROSITE" id="PS50929"/>
    </source>
</evidence>
<feature type="transmembrane region" description="Helical" evidence="11">
    <location>
        <begin position="152"/>
        <end position="174"/>
    </location>
</feature>
<dbReference type="InterPro" id="IPR027417">
    <property type="entry name" value="P-loop_NTPase"/>
</dbReference>
<feature type="transmembrane region" description="Helical" evidence="11">
    <location>
        <begin position="67"/>
        <end position="88"/>
    </location>
</feature>
<keyword evidence="15" id="KW-1185">Reference proteome</keyword>
<name>A0AAD4KWJ7_9EURO</name>
<evidence type="ECO:0000256" key="1">
    <source>
        <dbReference type="ARBA" id="ARBA00004651"/>
    </source>
</evidence>
<dbReference type="GO" id="GO:0016887">
    <property type="term" value="F:ATP hydrolysis activity"/>
    <property type="evidence" value="ECO:0007669"/>
    <property type="project" value="InterPro"/>
</dbReference>
<dbReference type="Pfam" id="PF24357">
    <property type="entry name" value="TMD0_ABC"/>
    <property type="match status" value="1"/>
</dbReference>
<feature type="transmembrane region" description="Helical" evidence="11">
    <location>
        <begin position="129"/>
        <end position="146"/>
    </location>
</feature>
<keyword evidence="6" id="KW-0547">Nucleotide-binding</keyword>
<dbReference type="CDD" id="cd18579">
    <property type="entry name" value="ABC_6TM_ABCC_D1"/>
    <property type="match status" value="1"/>
</dbReference>
<feature type="domain" description="ABC transmembrane type-1" evidence="13">
    <location>
        <begin position="270"/>
        <end position="550"/>
    </location>
</feature>
<dbReference type="EMBL" id="JAJTJA010000003">
    <property type="protein sequence ID" value="KAH8701635.1"/>
    <property type="molecule type" value="Genomic_DNA"/>
</dbReference>
<dbReference type="InterPro" id="IPR011527">
    <property type="entry name" value="ABC1_TM_dom"/>
</dbReference>
<feature type="domain" description="ABC transporter" evidence="12">
    <location>
        <begin position="1213"/>
        <end position="1444"/>
    </location>
</feature>
<feature type="domain" description="ABC transporter" evidence="12">
    <location>
        <begin position="619"/>
        <end position="845"/>
    </location>
</feature>
<evidence type="ECO:0000259" key="12">
    <source>
        <dbReference type="PROSITE" id="PS50893"/>
    </source>
</evidence>
<evidence type="ECO:0000256" key="3">
    <source>
        <dbReference type="ARBA" id="ARBA00022448"/>
    </source>
</evidence>
<feature type="transmembrane region" description="Helical" evidence="11">
    <location>
        <begin position="1029"/>
        <end position="1053"/>
    </location>
</feature>
<evidence type="ECO:0000256" key="11">
    <source>
        <dbReference type="SAM" id="Phobius"/>
    </source>
</evidence>
<dbReference type="RefSeq" id="XP_046075011.1">
    <property type="nucleotide sequence ID" value="XM_046221664.1"/>
</dbReference>
<evidence type="ECO:0000313" key="14">
    <source>
        <dbReference type="EMBL" id="KAH8701635.1"/>
    </source>
</evidence>
<dbReference type="PROSITE" id="PS50893">
    <property type="entry name" value="ABC_TRANSPORTER_2"/>
    <property type="match status" value="2"/>
</dbReference>
<dbReference type="SUPFAM" id="SSF52540">
    <property type="entry name" value="P-loop containing nucleoside triphosphate hydrolases"/>
    <property type="match status" value="2"/>
</dbReference>
<sequence length="1451" mass="162961">MDNIELCADNNFGPQVSRCPRGFDFTLLFEESFFSIAPSVLVLLALSFRHKHLWKKKGKKVGQSPEYWAKIVFAQAFGACQLSLLVIWALPDTPRTRTSLPAAVLALIASVGLQLLSHFEHFYSIQPSFLLNLFLSLSLLIDVVRVRTLWLAQYIAIAGIYTVGIALKLIWFYLESRTKQASFIDRKIQYGTEEVRSLYSRSFFWWINGLFFSGFQGNLSVQELPHLDQAMSSCTVHRVVRQRWDSVSKSRKNALAWCTLGVFKSSVAHSFLSRFALIGLNYSQPFLITRLINYVGGKGSDRNDGYGLIGAFALVFILKAILNGIYEHYNFRFITQIRGAMVSMIYEKTLTLPSKELNDLLGITLMSNEIDNIASGIQNAHEIWASPIELVVAIYLLERQLLWAAAIPALISLIAFYFTSLISKSFPRHQKAWMQTVRERVAFTSHYLDISKTIKMLGVSEQISTILRQLRVHELNLQKKFRHSMVMMNLLAGTTSNLSPVITLSIYTGIAFRTSREPLTEAETFMTLSIISLATSPLSNLIYSAPRLHGAIECFQRIQEHLLESQRREDQTINAENISCEDRKTKLDLSGPKPLKMHEISAEHTISKVQSSNNKEDPIVLHQADFGLNDITPVLSKISLKFHHASLTMVIGPVGSGKSALLNAILGEIPCSKGSVQVKPLRIAFCDGKPWIRHKTIRDNICGPLAYDQEWYQRVIYTCALADDIKILPKGDLTLVGSNGTAISGGQRQRIAIARAIYSRPQIAIFDDILSALDARTSEHVFKHVLGDQGILRQHQVTIIIATHAHQYLAFADQVVILQEGRITECGSPLEAQERIESVMSDRISSRYNEFSDSASPVSVQQSTVPCPAPHEVDDGMNRRLSDLRNYAYYWQAAGPGNMLLYFVFLIIGAFSSQFPNLWVQWWAENNARSPFGQLPLYISIYAVLAILASFLWASCMWLVFCRIVPKSSNNFHDCLVTKVKDAPLYFLASTDNGNILNRFSQDMTLVDRSLPADFLKTSNNFVQCMMSAVFISVGAKYIAPLIPVAGFIVYWIQKFYLRTSRQLRQLDLETKSPLYTQFTETINGLVTIRAFGWQKEFQEEQQQLLQASQRPFFTLYVIQRWLILVLDLFVAGIAIVLSILAVFVYNIGPIGVSLISLVTFSQQLTELVNFWTSMETSIGAISRIRGFEKAPSENLPDENKIPSPAWPSEGHLVFHNMSAGYQSATQPVLRNISLTVPAGTKLGVCGRTGSGKSSLVLAVLRMIEIQSGDLVIDGVSLQSCPRQIVRSRVTVISQEPVLFQRSVRDNVAGLLTVDDSVIFDALEKVHLRELVEIHGGLKAMINTLALSAGQKQLICLARAIVMKRKILLLDEATSNVDDRTEELMQRVIRMEFSDCTIIAIAHRVHTLSDFDNIAVFDEGRVAEYDKPAALLNRPGSLFREYYEQQSSAMK</sequence>
<organism evidence="14 15">
    <name type="scientific">Talaromyces proteolyticus</name>
    <dbReference type="NCBI Taxonomy" id="1131652"/>
    <lineage>
        <taxon>Eukaryota</taxon>
        <taxon>Fungi</taxon>
        <taxon>Dikarya</taxon>
        <taxon>Ascomycota</taxon>
        <taxon>Pezizomycotina</taxon>
        <taxon>Eurotiomycetes</taxon>
        <taxon>Eurotiomycetidae</taxon>
        <taxon>Eurotiales</taxon>
        <taxon>Trichocomaceae</taxon>
        <taxon>Talaromyces</taxon>
        <taxon>Talaromyces sect. Bacilispori</taxon>
    </lineage>
</organism>
<dbReference type="PROSITE" id="PS00211">
    <property type="entry name" value="ABC_TRANSPORTER_1"/>
    <property type="match status" value="2"/>
</dbReference>
<evidence type="ECO:0000256" key="9">
    <source>
        <dbReference type="ARBA" id="ARBA00023136"/>
    </source>
</evidence>
<protein>
    <submittedName>
        <fullName evidence="14">Multidrug resistance protein MDR</fullName>
    </submittedName>
</protein>
<dbReference type="GeneID" id="70251951"/>
<comment type="subcellular location">
    <subcellularLocation>
        <location evidence="1">Cell membrane</location>
        <topology evidence="1">Multi-pass membrane protein</topology>
    </subcellularLocation>
</comment>
<dbReference type="FunFam" id="1.20.1560.10:FF:000055">
    <property type="entry name" value="ABC multidrug transporter (Eurofung)"/>
    <property type="match status" value="1"/>
</dbReference>
<keyword evidence="9 11" id="KW-0472">Membrane</keyword>
<feature type="transmembrane region" description="Helical" evidence="11">
    <location>
        <begin position="1122"/>
        <end position="1146"/>
    </location>
</feature>
<dbReference type="FunFam" id="3.40.50.300:FF:000838">
    <property type="entry name" value="ABC multidrug transporter (Eurofung)"/>
    <property type="match status" value="1"/>
</dbReference>
<comment type="similarity">
    <text evidence="2">Belongs to the ABC transporter superfamily. ABCC family. Conjugate transporter (TC 3.A.1.208) subfamily.</text>
</comment>
<proteinExistence type="inferred from homology"/>
<keyword evidence="8 11" id="KW-1133">Transmembrane helix</keyword>
<reference evidence="14" key="1">
    <citation type="submission" date="2021-12" db="EMBL/GenBank/DDBJ databases">
        <title>Convergent genome expansion in fungi linked to evolution of root-endophyte symbiosis.</title>
        <authorList>
            <consortium name="DOE Joint Genome Institute"/>
            <person name="Ke Y.-H."/>
            <person name="Bonito G."/>
            <person name="Liao H.-L."/>
            <person name="Looney B."/>
            <person name="Rojas-Flechas A."/>
            <person name="Nash J."/>
            <person name="Hameed K."/>
            <person name="Schadt C."/>
            <person name="Martin F."/>
            <person name="Crous P.W."/>
            <person name="Miettinen O."/>
            <person name="Magnuson J.K."/>
            <person name="Labbe J."/>
            <person name="Jacobson D."/>
            <person name="Doktycz M.J."/>
            <person name="Veneault-Fourrey C."/>
            <person name="Kuo A."/>
            <person name="Mondo S."/>
            <person name="Calhoun S."/>
            <person name="Riley R."/>
            <person name="Ohm R."/>
            <person name="LaButti K."/>
            <person name="Andreopoulos B."/>
            <person name="Pangilinan J."/>
            <person name="Nolan M."/>
            <person name="Tritt A."/>
            <person name="Clum A."/>
            <person name="Lipzen A."/>
            <person name="Daum C."/>
            <person name="Barry K."/>
            <person name="Grigoriev I.V."/>
            <person name="Vilgalys R."/>
        </authorList>
    </citation>
    <scope>NUCLEOTIDE SEQUENCE</scope>
    <source>
        <strain evidence="14">PMI_201</strain>
    </source>
</reference>
<dbReference type="Gene3D" id="3.40.50.300">
    <property type="entry name" value="P-loop containing nucleotide triphosphate hydrolases"/>
    <property type="match status" value="2"/>
</dbReference>
<feature type="transmembrane region" description="Helical" evidence="11">
    <location>
        <begin position="939"/>
        <end position="961"/>
    </location>
</feature>
<feature type="transmembrane region" description="Helical" evidence="11">
    <location>
        <begin position="100"/>
        <end position="117"/>
    </location>
</feature>
<comment type="caution">
    <text evidence="14">The sequence shown here is derived from an EMBL/GenBank/DDBJ whole genome shotgun (WGS) entry which is preliminary data.</text>
</comment>
<dbReference type="InterPro" id="IPR017871">
    <property type="entry name" value="ABC_transporter-like_CS"/>
</dbReference>
<feature type="transmembrane region" description="Helical" evidence="11">
    <location>
        <begin position="306"/>
        <end position="326"/>
    </location>
</feature>
<dbReference type="CDD" id="cd03244">
    <property type="entry name" value="ABCC_MRP_domain2"/>
    <property type="match status" value="1"/>
</dbReference>
<evidence type="ECO:0000256" key="10">
    <source>
        <dbReference type="ARBA" id="ARBA00023180"/>
    </source>
</evidence>
<keyword evidence="4" id="KW-1003">Cell membrane</keyword>